<evidence type="ECO:0000256" key="4">
    <source>
        <dbReference type="ARBA" id="ARBA00022801"/>
    </source>
</evidence>
<gene>
    <name evidence="11" type="ORF">H9627_09725</name>
</gene>
<evidence type="ECO:0000256" key="2">
    <source>
        <dbReference type="ARBA" id="ARBA00022553"/>
    </source>
</evidence>
<dbReference type="EMBL" id="JACSPR010000006">
    <property type="protein sequence ID" value="MBD8030592.1"/>
    <property type="molecule type" value="Genomic_DNA"/>
</dbReference>
<evidence type="ECO:0000256" key="8">
    <source>
        <dbReference type="PIRSR" id="PIRSR601952-2"/>
    </source>
</evidence>
<keyword evidence="3 8" id="KW-0479">Metal-binding</keyword>
<feature type="binding site" evidence="8">
    <location>
        <position position="349"/>
    </location>
    <ligand>
        <name>Zn(2+)</name>
        <dbReference type="ChEBI" id="CHEBI:29105"/>
        <label>1</label>
    </ligand>
</feature>
<evidence type="ECO:0000256" key="5">
    <source>
        <dbReference type="ARBA" id="ARBA00022833"/>
    </source>
</evidence>
<proteinExistence type="inferred from homology"/>
<evidence type="ECO:0000256" key="7">
    <source>
        <dbReference type="PIRSR" id="PIRSR601952-1"/>
    </source>
</evidence>
<evidence type="ECO:0000313" key="12">
    <source>
        <dbReference type="Proteomes" id="UP000650224"/>
    </source>
</evidence>
<keyword evidence="6 8" id="KW-0460">Magnesium</keyword>
<dbReference type="GO" id="GO:0046872">
    <property type="term" value="F:metal ion binding"/>
    <property type="evidence" value="ECO:0007669"/>
    <property type="project" value="UniProtKB-KW"/>
</dbReference>
<comment type="similarity">
    <text evidence="1 9">Belongs to the alkaline phosphatase family.</text>
</comment>
<keyword evidence="2" id="KW-0597">Phosphoprotein</keyword>
<feature type="binding site" evidence="8">
    <location>
        <position position="63"/>
    </location>
    <ligand>
        <name>Zn(2+)</name>
        <dbReference type="ChEBI" id="CHEBI:29105"/>
        <label>2</label>
    </ligand>
</feature>
<keyword evidence="12" id="KW-1185">Reference proteome</keyword>
<comment type="cofactor">
    <cofactor evidence="8">
        <name>Mg(2+)</name>
        <dbReference type="ChEBI" id="CHEBI:18420"/>
    </cofactor>
    <text evidence="8">Binds 1 Mg(2+) ion.</text>
</comment>
<keyword evidence="4" id="KW-0378">Hydrolase</keyword>
<evidence type="ECO:0000256" key="3">
    <source>
        <dbReference type="ARBA" id="ARBA00022723"/>
    </source>
</evidence>
<dbReference type="Pfam" id="PF00245">
    <property type="entry name" value="Alk_phosphatase"/>
    <property type="match status" value="1"/>
</dbReference>
<feature type="binding site" evidence="8">
    <location>
        <position position="193"/>
    </location>
    <ligand>
        <name>Mg(2+)</name>
        <dbReference type="ChEBI" id="CHEBI:18420"/>
    </ligand>
</feature>
<organism evidence="11 12">
    <name type="scientific">Corynebacterium gallinarum</name>
    <dbReference type="NCBI Taxonomy" id="2762214"/>
    <lineage>
        <taxon>Bacteria</taxon>
        <taxon>Bacillati</taxon>
        <taxon>Actinomycetota</taxon>
        <taxon>Actinomycetes</taxon>
        <taxon>Mycobacteriales</taxon>
        <taxon>Corynebacteriaceae</taxon>
        <taxon>Corynebacterium</taxon>
    </lineage>
</organism>
<feature type="binding site" evidence="8">
    <location>
        <position position="195"/>
    </location>
    <ligand>
        <name>Mg(2+)</name>
        <dbReference type="ChEBI" id="CHEBI:18420"/>
    </ligand>
</feature>
<dbReference type="PANTHER" id="PTHR11596:SF5">
    <property type="entry name" value="ALKALINE PHOSPHATASE"/>
    <property type="match status" value="1"/>
</dbReference>
<dbReference type="InterPro" id="IPR001952">
    <property type="entry name" value="Alkaline_phosphatase"/>
</dbReference>
<evidence type="ECO:0000256" key="6">
    <source>
        <dbReference type="ARBA" id="ARBA00022842"/>
    </source>
</evidence>
<comment type="cofactor">
    <cofactor evidence="8">
        <name>Zn(2+)</name>
        <dbReference type="ChEBI" id="CHEBI:29105"/>
    </cofactor>
    <text evidence="8">Binds 2 Zn(2+) ions.</text>
</comment>
<dbReference type="PROSITE" id="PS00123">
    <property type="entry name" value="ALKALINE_PHOSPHATASE"/>
    <property type="match status" value="1"/>
</dbReference>
<dbReference type="Gene3D" id="3.40.720.10">
    <property type="entry name" value="Alkaline Phosphatase, subunit A"/>
    <property type="match status" value="1"/>
</dbReference>
<reference evidence="11 12" key="1">
    <citation type="submission" date="2020-08" db="EMBL/GenBank/DDBJ databases">
        <title>A Genomic Blueprint of the Chicken Gut Microbiome.</title>
        <authorList>
            <person name="Gilroy R."/>
            <person name="Ravi A."/>
            <person name="Getino M."/>
            <person name="Pursley I."/>
            <person name="Horton D.L."/>
            <person name="Alikhan N.-F."/>
            <person name="Baker D."/>
            <person name="Gharbi K."/>
            <person name="Hall N."/>
            <person name="Watson M."/>
            <person name="Adriaenssens E.M."/>
            <person name="Foster-Nyarko E."/>
            <person name="Jarju S."/>
            <person name="Secka A."/>
            <person name="Antonio M."/>
            <person name="Oren A."/>
            <person name="Chaudhuri R."/>
            <person name="La Ragione R.M."/>
            <person name="Hildebrand F."/>
            <person name="Pallen M.J."/>
        </authorList>
    </citation>
    <scope>NUCLEOTIDE SEQUENCE [LARGE SCALE GENOMIC DNA]</scope>
    <source>
        <strain evidence="11 12">Sa1YVA5</strain>
    </source>
</reference>
<dbReference type="InterPro" id="IPR017850">
    <property type="entry name" value="Alkaline_phosphatase_core_sf"/>
</dbReference>
<dbReference type="PRINTS" id="PR00113">
    <property type="entry name" value="ALKPHPHTASE"/>
</dbReference>
<feature type="signal peptide" evidence="10">
    <location>
        <begin position="1"/>
        <end position="31"/>
    </location>
</feature>
<feature type="chain" id="PRO_5034303883" evidence="10">
    <location>
        <begin position="32"/>
        <end position="474"/>
    </location>
</feature>
<evidence type="ECO:0000313" key="11">
    <source>
        <dbReference type="EMBL" id="MBD8030592.1"/>
    </source>
</evidence>
<dbReference type="GO" id="GO:0004035">
    <property type="term" value="F:alkaline phosphatase activity"/>
    <property type="evidence" value="ECO:0007669"/>
    <property type="project" value="TreeGrafter"/>
</dbReference>
<dbReference type="SMART" id="SM00098">
    <property type="entry name" value="alkPPc"/>
    <property type="match status" value="1"/>
</dbReference>
<accession>A0A8I0HQN8</accession>
<dbReference type="Proteomes" id="UP000650224">
    <property type="component" value="Unassembled WGS sequence"/>
</dbReference>
<evidence type="ECO:0000256" key="10">
    <source>
        <dbReference type="SAM" id="SignalP"/>
    </source>
</evidence>
<comment type="caution">
    <text evidence="11">The sequence shown here is derived from an EMBL/GenBank/DDBJ whole genome shotgun (WGS) entry which is preliminary data.</text>
</comment>
<dbReference type="CDD" id="cd16012">
    <property type="entry name" value="ALP"/>
    <property type="match status" value="1"/>
</dbReference>
<evidence type="ECO:0000256" key="1">
    <source>
        <dbReference type="ARBA" id="ARBA00005984"/>
    </source>
</evidence>
<dbReference type="SUPFAM" id="SSF53649">
    <property type="entry name" value="Alkaline phosphatase-like"/>
    <property type="match status" value="1"/>
</dbReference>
<dbReference type="RefSeq" id="WP_191733838.1">
    <property type="nucleotide sequence ID" value="NZ_JACSPR010000006.1"/>
</dbReference>
<dbReference type="AlphaFoldDB" id="A0A8I0HQN8"/>
<name>A0A8I0HQN8_9CORY</name>
<dbReference type="PANTHER" id="PTHR11596">
    <property type="entry name" value="ALKALINE PHOSPHATASE"/>
    <property type="match status" value="1"/>
</dbReference>
<sequence>MALSRLALRTVASVSASAVVLAGLMAPGVGAQSSFGSSDLFNYGSTAPEGPSEPKNIIYMVGDGMGFNHVAATNLYETGQTKYQVEGEADAEALEELPGEAVQVYEDFDLVGMTTYQHGGSYDPVQAWNDHNYVNTGSITDSAAAGTAMATGAKTTNGAIGLDHEGNAVENTSERALAVDKAAGVVSSVPFSHATPAAWAAHNENRNDYQGIATEMLNSDLDVIMGAGHPLYDDSNNLRDTPRYQYISETDFNAVSNGDTDFTYVEDNADFEALANGDVEDDAQYFGLAQVASTLQQGRDGFSTAPYSVPQNDVVDLATMSEGALNVLGQDEDGFHLMIEGGAIDWTGHANDISRNIEEQQDFNNAVDAVVAWVEQNSSWDETLLIVTADHETGYLSGQDELPNWKALTGEVGEVPAHGWYSGNHTNQVVPFFFKGAGSEDIKASIVGADPVRGGFIDNVTIANLTFGKWWTKD</sequence>
<keyword evidence="10" id="KW-0732">Signal</keyword>
<keyword evidence="5 8" id="KW-0862">Zinc</keyword>
<evidence type="ECO:0000256" key="9">
    <source>
        <dbReference type="RuleBase" id="RU003946"/>
    </source>
</evidence>
<feature type="binding site" evidence="8">
    <location>
        <position position="391"/>
    </location>
    <ligand>
        <name>Zn(2+)</name>
        <dbReference type="ChEBI" id="CHEBI:29105"/>
        <label>2</label>
    </ligand>
</feature>
<feature type="binding site" evidence="8">
    <location>
        <position position="345"/>
    </location>
    <ligand>
        <name>Zn(2+)</name>
        <dbReference type="ChEBI" id="CHEBI:29105"/>
        <label>2</label>
    </ligand>
</feature>
<protein>
    <submittedName>
        <fullName evidence="11">Alkaline phosphatase</fullName>
    </submittedName>
</protein>
<feature type="binding site" evidence="8">
    <location>
        <position position="390"/>
    </location>
    <ligand>
        <name>Zn(2+)</name>
        <dbReference type="ChEBI" id="CHEBI:29105"/>
        <label>2</label>
    </ligand>
</feature>
<feature type="binding site" evidence="8">
    <location>
        <position position="63"/>
    </location>
    <ligand>
        <name>Mg(2+)</name>
        <dbReference type="ChEBI" id="CHEBI:18420"/>
    </ligand>
</feature>
<feature type="binding site" evidence="8">
    <location>
        <position position="340"/>
    </location>
    <ligand>
        <name>Mg(2+)</name>
        <dbReference type="ChEBI" id="CHEBI:18420"/>
    </ligand>
</feature>
<feature type="active site" description="Phosphoserine intermediate" evidence="7">
    <location>
        <position position="142"/>
    </location>
</feature>
<dbReference type="InterPro" id="IPR018299">
    <property type="entry name" value="Alkaline_phosphatase_AS"/>
</dbReference>